<dbReference type="AlphaFoldDB" id="A0A2I1CUC1"/>
<dbReference type="GeneID" id="36549572"/>
<feature type="transmembrane region" description="Helical" evidence="1">
    <location>
        <begin position="76"/>
        <end position="94"/>
    </location>
</feature>
<organism evidence="2 3">
    <name type="scientific">Aspergillus campestris (strain IBT 28561)</name>
    <dbReference type="NCBI Taxonomy" id="1392248"/>
    <lineage>
        <taxon>Eukaryota</taxon>
        <taxon>Fungi</taxon>
        <taxon>Dikarya</taxon>
        <taxon>Ascomycota</taxon>
        <taxon>Pezizomycotina</taxon>
        <taxon>Eurotiomycetes</taxon>
        <taxon>Eurotiomycetidae</taxon>
        <taxon>Eurotiales</taxon>
        <taxon>Aspergillaceae</taxon>
        <taxon>Aspergillus</taxon>
        <taxon>Aspergillus subgen. Circumdati</taxon>
    </lineage>
</organism>
<keyword evidence="1" id="KW-0472">Membrane</keyword>
<evidence type="ECO:0000313" key="3">
    <source>
        <dbReference type="Proteomes" id="UP000234254"/>
    </source>
</evidence>
<feature type="transmembrane region" description="Helical" evidence="1">
    <location>
        <begin position="46"/>
        <end position="64"/>
    </location>
</feature>
<reference evidence="2" key="1">
    <citation type="submission" date="2016-12" db="EMBL/GenBank/DDBJ databases">
        <title>The genomes of Aspergillus section Nigri reveals drivers in fungal speciation.</title>
        <authorList>
            <consortium name="DOE Joint Genome Institute"/>
            <person name="Vesth T.C."/>
            <person name="Nybo J."/>
            <person name="Theobald S."/>
            <person name="Brandl J."/>
            <person name="Frisvad J.C."/>
            <person name="Nielsen K.F."/>
            <person name="Lyhne E.K."/>
            <person name="Kogle M.E."/>
            <person name="Kuo A."/>
            <person name="Riley R."/>
            <person name="Clum A."/>
            <person name="Nolan M."/>
            <person name="Lipzen A."/>
            <person name="Salamov A."/>
            <person name="Henrissat B."/>
            <person name="Wiebenga A."/>
            <person name="De vries R.P."/>
            <person name="Grigoriev I.V."/>
            <person name="Mortensen U.H."/>
            <person name="Andersen M.R."/>
            <person name="Baker S.E."/>
        </authorList>
    </citation>
    <scope>NUCLEOTIDE SEQUENCE</scope>
    <source>
        <strain evidence="2">IBT 28561</strain>
    </source>
</reference>
<sequence>MLDILCLAYSCCCGIIYSDMKTEDPETADPSQTARISLKRQSLEKCVVTMVALYLGGEFIYYVLGDLVPGKANNHPILTFLILFSVQWLFDYLYRRYRSV</sequence>
<dbReference type="EMBL" id="MSFM01000012">
    <property type="protein sequence ID" value="PKY01207.1"/>
    <property type="molecule type" value="Genomic_DNA"/>
</dbReference>
<keyword evidence="1" id="KW-1133">Transmembrane helix</keyword>
<name>A0A2I1CUC1_ASPC2</name>
<evidence type="ECO:0000313" key="2">
    <source>
        <dbReference type="EMBL" id="PKY01207.1"/>
    </source>
</evidence>
<keyword evidence="1" id="KW-0812">Transmembrane</keyword>
<comment type="caution">
    <text evidence="2">The sequence shown here is derived from an EMBL/GenBank/DDBJ whole genome shotgun (WGS) entry which is preliminary data.</text>
</comment>
<dbReference type="RefSeq" id="XP_024689801.1">
    <property type="nucleotide sequence ID" value="XM_024842043.1"/>
</dbReference>
<dbReference type="Proteomes" id="UP000234254">
    <property type="component" value="Unassembled WGS sequence"/>
</dbReference>
<gene>
    <name evidence="2" type="ORF">P168DRAFT_59945</name>
</gene>
<dbReference type="VEuPathDB" id="FungiDB:P168DRAFT_59945"/>
<keyword evidence="3" id="KW-1185">Reference proteome</keyword>
<protein>
    <submittedName>
        <fullName evidence="2">Uncharacterized protein</fullName>
    </submittedName>
</protein>
<dbReference type="OrthoDB" id="4457884at2759"/>
<proteinExistence type="predicted"/>
<accession>A0A2I1CUC1</accession>
<evidence type="ECO:0000256" key="1">
    <source>
        <dbReference type="SAM" id="Phobius"/>
    </source>
</evidence>